<accession>A0ABQ9X287</accession>
<dbReference type="InterPro" id="IPR036465">
    <property type="entry name" value="vWFA_dom_sf"/>
</dbReference>
<reference evidence="2 3" key="1">
    <citation type="journal article" date="2022" name="bioRxiv">
        <title>Genomics of Preaxostyla Flagellates Illuminates Evolutionary Transitions and the Path Towards Mitochondrial Loss.</title>
        <authorList>
            <person name="Novak L.V.F."/>
            <person name="Treitli S.C."/>
            <person name="Pyrih J."/>
            <person name="Halakuc P."/>
            <person name="Pipaliya S.V."/>
            <person name="Vacek V."/>
            <person name="Brzon O."/>
            <person name="Soukal P."/>
            <person name="Eme L."/>
            <person name="Dacks J.B."/>
            <person name="Karnkowska A."/>
            <person name="Elias M."/>
            <person name="Hampl V."/>
        </authorList>
    </citation>
    <scope>NUCLEOTIDE SEQUENCE [LARGE SCALE GENOMIC DNA]</scope>
    <source>
        <strain evidence="2">NAU3</strain>
        <tissue evidence="2">Gut</tissue>
    </source>
</reference>
<dbReference type="EMBL" id="JARBJD010000244">
    <property type="protein sequence ID" value="KAK2945886.1"/>
    <property type="molecule type" value="Genomic_DNA"/>
</dbReference>
<keyword evidence="3" id="KW-1185">Reference proteome</keyword>
<feature type="region of interest" description="Disordered" evidence="1">
    <location>
        <begin position="484"/>
        <end position="550"/>
    </location>
</feature>
<dbReference type="Proteomes" id="UP001281761">
    <property type="component" value="Unassembled WGS sequence"/>
</dbReference>
<comment type="caution">
    <text evidence="2">The sequence shown here is derived from an EMBL/GenBank/DDBJ whole genome shotgun (WGS) entry which is preliminary data.</text>
</comment>
<sequence>MPLEDGLPPAHIFVVDGNFTPDEYKSILSTVKSLPPNALVSVISFTSLVTLYSLNPQTGASSSAPIDCVTLTESSLDSFHQFCNVETLSTFLDALKTGRIPAFDLHEVIPMICGRINSFFVEASHSAEALASVFLSLINRTPRHGDVHWHRIGDALSVSVELSRALSLFSELQLSPYYPQVLSHFTFKPIRPQACHQVNVILVANGPPNCGDGATTTIATSYSAQASLTHTPEPLPTPSKQNKVVYLPSFVSNPEVEHEARNYFTFLSRNAQTDGVLINGVFVGERKMNLTSFSSIHKHCGGRTVLLPTLSHYSSQHQDDLDIQTEVLETDRPISQHFSSASFMANPFSTVLQSFTSQPLSTKYVMQIHVSPPFYVSSLVGPSIISLTASHDRRDIRVVLSDLVPNTSFTISFQSASSGLDDNSTIQYQLISTRRRDLIEKRKQMQKESLNKRNAVLRSKGVKEEMFDSSSDFEDSADWQIWNESESSSKESESDSQTLPDMSTPTIKRDKKEKRRRRVKPKRKPGQSGMDEDSSAADEASAGSGSTDTAGMKEEIVAHDLDNIDTSDPGNAVVILTPGNKRKVIGKSQTTTFSTTHGSPSMSHLKRSVPVLEPLDHPADAVGASSNNFTPLQTSILPSAEPDSFLTVLPEVDSEPVAVATSEQIPEPRPKTAYEKLQEDFDREMEIMLDDRKRDKLFDQIVKNETIQRECMLHPLSCTVQIVFDRFEMVDSDSSRKKGEDPSTTQPPKRQLRTIRRVINHIIPCTKTVSALLNRISPLRTMVGLTRDLLRWIEHPFFIKDVETKGMKNETERIYEKERRITYDTNRMITKMKNDADKKNESQFSFEDLPDTIQIRTQDGSVTLPLAPESFFFTFDGLHNAIDMYENLYRLEWSVYRQQHLQQQDNDLRKTKKARVEQAKDGLDAIFAKMLESPYVESLPNAALLHNTPPVTPESFTPTATLLSTRKVRRERSASPTHPYPIPHDRRIPLNFSSSLLPQSPIYFGLNIPQDTQSLYPVTRRSSSPYPPFRIIPFLLYTLRSGRLFGNRQLSDDELEMKRRVFEQCDEEMAEKMIVPRVYFATDEIRVCETKLPHKESQIEKSGDEKDQSDKSPRAKTGKVKKDGKHALRNILPPQRRKFYDTTRRPPLRQAPSLADCSFIFLSSATPILTQRTSPEEETEKSSPDAQESPKLFAVRSNVVERFGSGESFDLLSDAIVDNGDEIFLWFGGAFVSAQYHYNLHKQSGQKAGSGGSDMSTPKTLDSSLFQDLIRKEVEVRRPSLFNTALLLMSYSPFPQKVFDVVPSSSSQRFLFSRLVRATSLEQHLFPQAQNKPSRGLKGIDLEPQPKKGGFFQNIGKMLNPFAKRGQAEENDVSQNLDFATSFDEYLDMQRTKAGL</sequence>
<evidence type="ECO:0000313" key="2">
    <source>
        <dbReference type="EMBL" id="KAK2945886.1"/>
    </source>
</evidence>
<feature type="compositionally biased region" description="Low complexity" evidence="1">
    <location>
        <begin position="537"/>
        <end position="546"/>
    </location>
</feature>
<feature type="compositionally biased region" description="Basic residues" evidence="1">
    <location>
        <begin position="1114"/>
        <end position="1127"/>
    </location>
</feature>
<evidence type="ECO:0000313" key="3">
    <source>
        <dbReference type="Proteomes" id="UP001281761"/>
    </source>
</evidence>
<proteinExistence type="predicted"/>
<feature type="compositionally biased region" description="Polar residues" evidence="1">
    <location>
        <begin position="497"/>
        <end position="506"/>
    </location>
</feature>
<evidence type="ECO:0000256" key="1">
    <source>
        <dbReference type="SAM" id="MobiDB-lite"/>
    </source>
</evidence>
<gene>
    <name evidence="2" type="ORF">BLNAU_19182</name>
</gene>
<protein>
    <submittedName>
        <fullName evidence="2">Uncharacterized protein</fullName>
    </submittedName>
</protein>
<dbReference type="PANTHER" id="PTHR11141">
    <property type="entry name" value="PROTEIN TRANSPORT PROTEIN SEC23"/>
    <property type="match status" value="1"/>
</dbReference>
<dbReference type="PANTHER" id="PTHR11141:SF0">
    <property type="entry name" value="PROTEIN TRANSPORT PROTEIN SEC23"/>
    <property type="match status" value="1"/>
</dbReference>
<dbReference type="InterPro" id="IPR037364">
    <property type="entry name" value="Sec23"/>
</dbReference>
<dbReference type="SUPFAM" id="SSF53300">
    <property type="entry name" value="vWA-like"/>
    <property type="match status" value="1"/>
</dbReference>
<dbReference type="Gene3D" id="3.40.50.410">
    <property type="entry name" value="von Willebrand factor, type A domain"/>
    <property type="match status" value="1"/>
</dbReference>
<feature type="compositionally biased region" description="Basic residues" evidence="1">
    <location>
        <begin position="509"/>
        <end position="525"/>
    </location>
</feature>
<feature type="compositionally biased region" description="Basic and acidic residues" evidence="1">
    <location>
        <begin position="1093"/>
        <end position="1113"/>
    </location>
</feature>
<organism evidence="2 3">
    <name type="scientific">Blattamonas nauphoetae</name>
    <dbReference type="NCBI Taxonomy" id="2049346"/>
    <lineage>
        <taxon>Eukaryota</taxon>
        <taxon>Metamonada</taxon>
        <taxon>Preaxostyla</taxon>
        <taxon>Oxymonadida</taxon>
        <taxon>Blattamonas</taxon>
    </lineage>
</organism>
<feature type="region of interest" description="Disordered" evidence="1">
    <location>
        <begin position="1093"/>
        <end position="1127"/>
    </location>
</feature>
<name>A0ABQ9X287_9EUKA</name>
<feature type="region of interest" description="Disordered" evidence="1">
    <location>
        <begin position="1170"/>
        <end position="1190"/>
    </location>
</feature>